<accession>A0A0C9YSE3</accession>
<protein>
    <submittedName>
        <fullName evidence="2">Unplaced genomic scaffold scaffold_10, whole genome shotgun sequence</fullName>
    </submittedName>
</protein>
<dbReference type="InterPro" id="IPR027417">
    <property type="entry name" value="P-loop_NTPase"/>
</dbReference>
<dbReference type="AlphaFoldDB" id="A0A0C9YSE3"/>
<dbReference type="GO" id="GO:0002098">
    <property type="term" value="P:tRNA wobble uridine modification"/>
    <property type="evidence" value="ECO:0007669"/>
    <property type="project" value="TreeGrafter"/>
</dbReference>
<dbReference type="PANTHER" id="PTHR42714:SF2">
    <property type="entry name" value="TRNA MODIFICATION GTPASE GTPBP3, MITOCHONDRIAL"/>
    <property type="match status" value="1"/>
</dbReference>
<reference evidence="3" key="2">
    <citation type="submission" date="2015-01" db="EMBL/GenBank/DDBJ databases">
        <title>Evolutionary Origins and Diversification of the Mycorrhizal Mutualists.</title>
        <authorList>
            <consortium name="DOE Joint Genome Institute"/>
            <consortium name="Mycorrhizal Genomics Consortium"/>
            <person name="Kohler A."/>
            <person name="Kuo A."/>
            <person name="Nagy L.G."/>
            <person name="Floudas D."/>
            <person name="Copeland A."/>
            <person name="Barry K.W."/>
            <person name="Cichocki N."/>
            <person name="Veneault-Fourrey C."/>
            <person name="LaButti K."/>
            <person name="Lindquist E.A."/>
            <person name="Lipzen A."/>
            <person name="Lundell T."/>
            <person name="Morin E."/>
            <person name="Murat C."/>
            <person name="Riley R."/>
            <person name="Ohm R."/>
            <person name="Sun H."/>
            <person name="Tunlid A."/>
            <person name="Henrissat B."/>
            <person name="Grigoriev I.V."/>
            <person name="Hibbett D.S."/>
            <person name="Martin F."/>
        </authorList>
    </citation>
    <scope>NUCLEOTIDE SEQUENCE [LARGE SCALE GENOMIC DNA]</scope>
    <source>
        <strain evidence="3">441</strain>
    </source>
</reference>
<sequence>MSSNSLNIILFGETGVGKSSVINLIAGRPVAKVSPDADGCTMNSTDYQFTIGSRKITIWDTVGLEEPQMGVNGYYAAIVKAHGLIQKLSNAGGVDLLLFCIRGNRITATTQSNYRLFYEVLCDKQVPIALVITHLEREHRMEDWWTRNEGSILRYGIKCAGHACVTGITDKAEKFRESRDAISSLLSLHDNRGRFTMPQEPWFIRLLEHLASLVSTNSSLGKDISRILTKRCGLDVETAQRLAGQLRGHGDRQ</sequence>
<dbReference type="GO" id="GO:0030488">
    <property type="term" value="P:tRNA methylation"/>
    <property type="evidence" value="ECO:0007669"/>
    <property type="project" value="TreeGrafter"/>
</dbReference>
<dbReference type="GO" id="GO:0005525">
    <property type="term" value="F:GTP binding"/>
    <property type="evidence" value="ECO:0007669"/>
    <property type="project" value="InterPro"/>
</dbReference>
<keyword evidence="3" id="KW-1185">Reference proteome</keyword>
<organism evidence="2 3">
    <name type="scientific">Pisolithus microcarpus 441</name>
    <dbReference type="NCBI Taxonomy" id="765257"/>
    <lineage>
        <taxon>Eukaryota</taxon>
        <taxon>Fungi</taxon>
        <taxon>Dikarya</taxon>
        <taxon>Basidiomycota</taxon>
        <taxon>Agaricomycotina</taxon>
        <taxon>Agaricomycetes</taxon>
        <taxon>Agaricomycetidae</taxon>
        <taxon>Boletales</taxon>
        <taxon>Sclerodermatineae</taxon>
        <taxon>Pisolithaceae</taxon>
        <taxon>Pisolithus</taxon>
    </lineage>
</organism>
<evidence type="ECO:0000313" key="3">
    <source>
        <dbReference type="Proteomes" id="UP000054018"/>
    </source>
</evidence>
<dbReference type="CDD" id="cd00882">
    <property type="entry name" value="Ras_like_GTPase"/>
    <property type="match status" value="1"/>
</dbReference>
<dbReference type="Gene3D" id="3.40.50.300">
    <property type="entry name" value="P-loop containing nucleotide triphosphate hydrolases"/>
    <property type="match status" value="1"/>
</dbReference>
<dbReference type="HOGENOM" id="CLU_050405_0_0_1"/>
<gene>
    <name evidence="2" type="ORF">PISMIDRAFT_674203</name>
</gene>
<dbReference type="GO" id="GO:0005829">
    <property type="term" value="C:cytosol"/>
    <property type="evidence" value="ECO:0007669"/>
    <property type="project" value="TreeGrafter"/>
</dbReference>
<dbReference type="EMBL" id="KN833694">
    <property type="protein sequence ID" value="KIK27895.1"/>
    <property type="molecule type" value="Genomic_DNA"/>
</dbReference>
<evidence type="ECO:0000313" key="2">
    <source>
        <dbReference type="EMBL" id="KIK27895.1"/>
    </source>
</evidence>
<name>A0A0C9YSE3_9AGAM</name>
<proteinExistence type="predicted"/>
<reference evidence="2 3" key="1">
    <citation type="submission" date="2014-04" db="EMBL/GenBank/DDBJ databases">
        <authorList>
            <consortium name="DOE Joint Genome Institute"/>
            <person name="Kuo A."/>
            <person name="Kohler A."/>
            <person name="Costa M.D."/>
            <person name="Nagy L.G."/>
            <person name="Floudas D."/>
            <person name="Copeland A."/>
            <person name="Barry K.W."/>
            <person name="Cichocki N."/>
            <person name="Veneault-Fourrey C."/>
            <person name="LaButti K."/>
            <person name="Lindquist E.A."/>
            <person name="Lipzen A."/>
            <person name="Lundell T."/>
            <person name="Morin E."/>
            <person name="Murat C."/>
            <person name="Sun H."/>
            <person name="Tunlid A."/>
            <person name="Henrissat B."/>
            <person name="Grigoriev I.V."/>
            <person name="Hibbett D.S."/>
            <person name="Martin F."/>
            <person name="Nordberg H.P."/>
            <person name="Cantor M.N."/>
            <person name="Hua S.X."/>
        </authorList>
    </citation>
    <scope>NUCLEOTIDE SEQUENCE [LARGE SCALE GENOMIC DNA]</scope>
    <source>
        <strain evidence="2 3">441</strain>
    </source>
</reference>
<dbReference type="InterPro" id="IPR006073">
    <property type="entry name" value="GTP-bd"/>
</dbReference>
<dbReference type="Pfam" id="PF01926">
    <property type="entry name" value="MMR_HSR1"/>
    <property type="match status" value="1"/>
</dbReference>
<dbReference type="InterPro" id="IPR025662">
    <property type="entry name" value="Sigma_54_int_dom_ATP-bd_1"/>
</dbReference>
<dbReference type="OrthoDB" id="8954335at2759"/>
<dbReference type="PROSITE" id="PS00675">
    <property type="entry name" value="SIGMA54_INTERACT_1"/>
    <property type="match status" value="1"/>
</dbReference>
<dbReference type="PANTHER" id="PTHR42714">
    <property type="entry name" value="TRNA MODIFICATION GTPASE GTPBP3"/>
    <property type="match status" value="1"/>
</dbReference>
<dbReference type="STRING" id="765257.A0A0C9YSE3"/>
<evidence type="ECO:0000259" key="1">
    <source>
        <dbReference type="Pfam" id="PF01926"/>
    </source>
</evidence>
<dbReference type="Proteomes" id="UP000054018">
    <property type="component" value="Unassembled WGS sequence"/>
</dbReference>
<feature type="domain" description="G" evidence="1">
    <location>
        <begin position="8"/>
        <end position="132"/>
    </location>
</feature>
<dbReference type="SUPFAM" id="SSF52540">
    <property type="entry name" value="P-loop containing nucleoside triphosphate hydrolases"/>
    <property type="match status" value="1"/>
</dbReference>